<keyword evidence="2 4" id="KW-0238">DNA-binding</keyword>
<evidence type="ECO:0000259" key="6">
    <source>
        <dbReference type="PROSITE" id="PS51038"/>
    </source>
</evidence>
<reference evidence="7 8" key="1">
    <citation type="journal article" date="2014" name="Agronomy (Basel)">
        <title>A Draft Genome Sequence for Ensete ventricosum, the Drought-Tolerant Tree Against Hunger.</title>
        <authorList>
            <person name="Harrison J."/>
            <person name="Moore K.A."/>
            <person name="Paszkiewicz K."/>
            <person name="Jones T."/>
            <person name="Grant M."/>
            <person name="Ambacheew D."/>
            <person name="Muzemil S."/>
            <person name="Studholme D.J."/>
        </authorList>
    </citation>
    <scope>NUCLEOTIDE SEQUENCE [LARGE SCALE GENOMIC DNA]</scope>
</reference>
<evidence type="ECO:0000256" key="2">
    <source>
        <dbReference type="ARBA" id="ARBA00023125"/>
    </source>
</evidence>
<dbReference type="Gene3D" id="2.30.30.490">
    <property type="match status" value="1"/>
</dbReference>
<dbReference type="GO" id="GO:0003682">
    <property type="term" value="F:chromatin binding"/>
    <property type="evidence" value="ECO:0007669"/>
    <property type="project" value="InterPro"/>
</dbReference>
<comment type="subunit">
    <text evidence="4">Component of the origin recognition complex (ORC) composed of at least ORC1, ORC2, ORC3, ORC4, ORC5 and ORC6. ORC is regulated in a cell-cycle and development dependent manner. It is sequentially assembled at the exit from anaphase of mitosis and disassembled as cells enter S phase. Binds unmodified and methylated histone H3.</text>
</comment>
<dbReference type="PROSITE" id="PS51038">
    <property type="entry name" value="BAH"/>
    <property type="match status" value="1"/>
</dbReference>
<comment type="similarity">
    <text evidence="4">Belongs to the ORC1 family.</text>
</comment>
<dbReference type="GO" id="GO:0005524">
    <property type="term" value="F:ATP binding"/>
    <property type="evidence" value="ECO:0007669"/>
    <property type="project" value="UniProtKB-KW"/>
</dbReference>
<dbReference type="GO" id="GO:0006270">
    <property type="term" value="P:DNA replication initiation"/>
    <property type="evidence" value="ECO:0007669"/>
    <property type="project" value="TreeGrafter"/>
</dbReference>
<dbReference type="GO" id="GO:0003688">
    <property type="term" value="F:DNA replication origin binding"/>
    <property type="evidence" value="ECO:0007669"/>
    <property type="project" value="TreeGrafter"/>
</dbReference>
<dbReference type="InterPro" id="IPR050311">
    <property type="entry name" value="ORC1/CDC6"/>
</dbReference>
<comment type="subcellular location">
    <subcellularLocation>
        <location evidence="1 4">Nucleus</location>
    </subcellularLocation>
</comment>
<evidence type="ECO:0000256" key="3">
    <source>
        <dbReference type="ARBA" id="ARBA00023242"/>
    </source>
</evidence>
<feature type="region of interest" description="Disordered" evidence="5">
    <location>
        <begin position="60"/>
        <end position="93"/>
    </location>
</feature>
<dbReference type="AlphaFoldDB" id="A0A427A591"/>
<dbReference type="EMBL" id="AMZH03003726">
    <property type="protein sequence ID" value="RRT71374.1"/>
    <property type="molecule type" value="Genomic_DNA"/>
</dbReference>
<gene>
    <name evidence="7" type="ORF">B296_00013239</name>
</gene>
<evidence type="ECO:0000256" key="4">
    <source>
        <dbReference type="RuleBase" id="RU365058"/>
    </source>
</evidence>
<organism evidence="7 8">
    <name type="scientific">Ensete ventricosum</name>
    <name type="common">Abyssinian banana</name>
    <name type="synonym">Musa ensete</name>
    <dbReference type="NCBI Taxonomy" id="4639"/>
    <lineage>
        <taxon>Eukaryota</taxon>
        <taxon>Viridiplantae</taxon>
        <taxon>Streptophyta</taxon>
        <taxon>Embryophyta</taxon>
        <taxon>Tracheophyta</taxon>
        <taxon>Spermatophyta</taxon>
        <taxon>Magnoliopsida</taxon>
        <taxon>Liliopsida</taxon>
        <taxon>Zingiberales</taxon>
        <taxon>Musaceae</taxon>
        <taxon>Ensete</taxon>
    </lineage>
</organism>
<dbReference type="GO" id="GO:0005664">
    <property type="term" value="C:nuclear origin of replication recognition complex"/>
    <property type="evidence" value="ECO:0007669"/>
    <property type="project" value="TreeGrafter"/>
</dbReference>
<dbReference type="PANTHER" id="PTHR10763:SF23">
    <property type="entry name" value="ORIGIN RECOGNITION COMPLEX SUBUNIT 1"/>
    <property type="match status" value="1"/>
</dbReference>
<keyword evidence="3 4" id="KW-0539">Nucleus</keyword>
<dbReference type="PANTHER" id="PTHR10763">
    <property type="entry name" value="CELL DIVISION CONTROL PROTEIN 6-RELATED"/>
    <property type="match status" value="1"/>
</dbReference>
<comment type="caution">
    <text evidence="7">The sequence shown here is derived from an EMBL/GenBank/DDBJ whole genome shotgun (WGS) entry which is preliminary data.</text>
</comment>
<accession>A0A427A591</accession>
<keyword evidence="4" id="KW-0067">ATP-binding</keyword>
<keyword evidence="4" id="KW-0547">Nucleotide-binding</keyword>
<dbReference type="GO" id="GO:0033314">
    <property type="term" value="P:mitotic DNA replication checkpoint signaling"/>
    <property type="evidence" value="ECO:0007669"/>
    <property type="project" value="TreeGrafter"/>
</dbReference>
<dbReference type="InterPro" id="IPR043151">
    <property type="entry name" value="BAH_sf"/>
</dbReference>
<dbReference type="Proteomes" id="UP000287651">
    <property type="component" value="Unassembled WGS sequence"/>
</dbReference>
<evidence type="ECO:0000313" key="7">
    <source>
        <dbReference type="EMBL" id="RRT71374.1"/>
    </source>
</evidence>
<evidence type="ECO:0000256" key="1">
    <source>
        <dbReference type="ARBA" id="ARBA00004123"/>
    </source>
</evidence>
<comment type="function">
    <text evidence="4">Component of the origin recognition complex (ORC) that binds origins of replication. DNA-binding is ATP-dependent, however specific DNA sequences that define origins of replication have not been identified so far. ORC is required to assemble the pre-replication complex necessary to initiate DNA replication.</text>
</comment>
<dbReference type="InterPro" id="IPR001025">
    <property type="entry name" value="BAH_dom"/>
</dbReference>
<sequence length="145" mass="16776">MESVLRHCYVMSPNTYKEASNEGDDVFYCEYEYDVHWHNFKRLTDIDDGIENDKVVESDEDWKISKDPDTDEDSECEELARANHSAQKRHESAANIRKGRTFGLQKIGIKRIPEHARCSKQTDLEKAKAMLLLATLPKSLPCRTK</sequence>
<proteinExistence type="inferred from homology"/>
<evidence type="ECO:0000313" key="8">
    <source>
        <dbReference type="Proteomes" id="UP000287651"/>
    </source>
</evidence>
<feature type="domain" description="BAH" evidence="6">
    <location>
        <begin position="1"/>
        <end position="44"/>
    </location>
</feature>
<name>A0A427A591_ENSVE</name>
<protein>
    <recommendedName>
        <fullName evidence="4">Origin recognition complex subunit 1</fullName>
    </recommendedName>
</protein>
<keyword evidence="4" id="KW-0235">DNA replication</keyword>
<evidence type="ECO:0000256" key="5">
    <source>
        <dbReference type="SAM" id="MobiDB-lite"/>
    </source>
</evidence>